<organism evidence="14 15">
    <name type="scientific">Nitrincola nitratireducens</name>
    <dbReference type="NCBI Taxonomy" id="1229521"/>
    <lineage>
        <taxon>Bacteria</taxon>
        <taxon>Pseudomonadati</taxon>
        <taxon>Pseudomonadota</taxon>
        <taxon>Gammaproteobacteria</taxon>
        <taxon>Oceanospirillales</taxon>
        <taxon>Oceanospirillaceae</taxon>
        <taxon>Nitrincola</taxon>
    </lineage>
</organism>
<feature type="transmembrane region" description="Helical" evidence="11">
    <location>
        <begin position="142"/>
        <end position="162"/>
    </location>
</feature>
<protein>
    <submittedName>
        <fullName evidence="14">Aerotaxis receptor</fullName>
    </submittedName>
</protein>
<keyword evidence="2" id="KW-1003">Cell membrane</keyword>
<evidence type="ECO:0000256" key="8">
    <source>
        <dbReference type="ARBA" id="ARBA00023136"/>
    </source>
</evidence>
<evidence type="ECO:0000256" key="6">
    <source>
        <dbReference type="ARBA" id="ARBA00022692"/>
    </source>
</evidence>
<dbReference type="InterPro" id="IPR035965">
    <property type="entry name" value="PAS-like_dom_sf"/>
</dbReference>
<gene>
    <name evidence="14" type="primary">aer_1</name>
    <name evidence="14" type="ORF">D791_01308</name>
</gene>
<dbReference type="Pfam" id="PF00015">
    <property type="entry name" value="MCPsignal"/>
    <property type="match status" value="1"/>
</dbReference>
<evidence type="ECO:0000259" key="13">
    <source>
        <dbReference type="PROSITE" id="PS50112"/>
    </source>
</evidence>
<keyword evidence="4" id="KW-0145">Chemotaxis</keyword>
<accession>W9VN62</accession>
<dbReference type="SUPFAM" id="SSF58104">
    <property type="entry name" value="Methyl-accepting chemotaxis protein (MCP) signaling domain"/>
    <property type="match status" value="1"/>
</dbReference>
<keyword evidence="8 11" id="KW-0472">Membrane</keyword>
<keyword evidence="3" id="KW-0488">Methylation</keyword>
<keyword evidence="14" id="KW-0675">Receptor</keyword>
<evidence type="ECO:0000259" key="12">
    <source>
        <dbReference type="PROSITE" id="PS50111"/>
    </source>
</evidence>
<dbReference type="PANTHER" id="PTHR32089">
    <property type="entry name" value="METHYL-ACCEPTING CHEMOTAXIS PROTEIN MCPB"/>
    <property type="match status" value="1"/>
</dbReference>
<dbReference type="GO" id="GO:0006935">
    <property type="term" value="P:chemotaxis"/>
    <property type="evidence" value="ECO:0007669"/>
    <property type="project" value="UniProtKB-KW"/>
</dbReference>
<evidence type="ECO:0000256" key="10">
    <source>
        <dbReference type="PROSITE-ProRule" id="PRU00284"/>
    </source>
</evidence>
<dbReference type="PROSITE" id="PS50111">
    <property type="entry name" value="CHEMOTAXIS_TRANSDUC_2"/>
    <property type="match status" value="1"/>
</dbReference>
<evidence type="ECO:0000256" key="2">
    <source>
        <dbReference type="ARBA" id="ARBA00022475"/>
    </source>
</evidence>
<dbReference type="RefSeq" id="WP_036509084.1">
    <property type="nucleotide sequence ID" value="NZ_AONB01000004.1"/>
</dbReference>
<keyword evidence="6 11" id="KW-0812">Transmembrane</keyword>
<dbReference type="STRING" id="1229521.D791_01308"/>
<feature type="transmembrane region" description="Helical" evidence="11">
    <location>
        <begin position="168"/>
        <end position="188"/>
    </location>
</feature>
<evidence type="ECO:0000256" key="11">
    <source>
        <dbReference type="SAM" id="Phobius"/>
    </source>
</evidence>
<evidence type="ECO:0000256" key="5">
    <source>
        <dbReference type="ARBA" id="ARBA00022519"/>
    </source>
</evidence>
<dbReference type="Pfam" id="PF08447">
    <property type="entry name" value="PAS_3"/>
    <property type="match status" value="1"/>
</dbReference>
<dbReference type="EMBL" id="AONB01000004">
    <property type="protein sequence ID" value="EXJ11935.1"/>
    <property type="molecule type" value="Genomic_DNA"/>
</dbReference>
<dbReference type="OrthoDB" id="5675566at2"/>
<dbReference type="Proteomes" id="UP000019464">
    <property type="component" value="Unassembled WGS sequence"/>
</dbReference>
<name>W9VN62_9GAMM</name>
<dbReference type="SUPFAM" id="SSF55785">
    <property type="entry name" value="PYP-like sensor domain (PAS domain)"/>
    <property type="match status" value="1"/>
</dbReference>
<evidence type="ECO:0000256" key="7">
    <source>
        <dbReference type="ARBA" id="ARBA00022989"/>
    </source>
</evidence>
<keyword evidence="7 11" id="KW-1133">Transmembrane helix</keyword>
<sequence length="519" mass="57033">MKDNGPVTQKEQKFDSSDKLISSTDLKGVITHCNDAFEKISGYSRSELIGKNHNIVRHPDMPEEAFNIMWSHLKSGRPWMGIVKNRCKNGDHYWVSAYVTPITENSEIVGYESVRSSPSASDVARAEKLYKRLKQNKKRISIPKYLVHFIFASVLILPAFLLGRYHTLLASSLWLSIAVLAFGGLQYLQFSRDLKLIKEELSGFFMHPLAAETYTDKHGSIGLALVGVMSLKAHLDAVLVRIQDASSEVSQQTNVGLNLSETAYQEIKTQSEQISIVATSMHEMSLAINEISEKVQSTASCATSAQQLAMDGSQSSQITRNSIVDLKNTVTSIGQAVDTLSVQSHKIAAAAEAIEKISDQTNLLALNAAIEAARAGDHGRGFSVVADEVRVLATNTRESAQSIRMIIDELLTSTNHSVQIANLGVEKAEEGLQRVVETEGMLNEIAESVSQISNMAEQMASAVEQQAIVSQEVNGQVENINTLADRSLSRTESSADSIKHSRKVAEQLHELVNRFKQKH</sequence>
<dbReference type="AlphaFoldDB" id="W9VN62"/>
<keyword evidence="15" id="KW-1185">Reference proteome</keyword>
<dbReference type="PROSITE" id="PS50112">
    <property type="entry name" value="PAS"/>
    <property type="match status" value="1"/>
</dbReference>
<dbReference type="PANTHER" id="PTHR32089:SF74">
    <property type="entry name" value="METHYL-ACCEPTING CHEMOTAXIS PROTEIN AER"/>
    <property type="match status" value="1"/>
</dbReference>
<evidence type="ECO:0000256" key="4">
    <source>
        <dbReference type="ARBA" id="ARBA00022500"/>
    </source>
</evidence>
<dbReference type="InterPro" id="IPR004089">
    <property type="entry name" value="MCPsignal_dom"/>
</dbReference>
<dbReference type="GO" id="GO:0005886">
    <property type="term" value="C:plasma membrane"/>
    <property type="evidence" value="ECO:0007669"/>
    <property type="project" value="UniProtKB-SubCell"/>
</dbReference>
<dbReference type="NCBIfam" id="TIGR00229">
    <property type="entry name" value="sensory_box"/>
    <property type="match status" value="1"/>
</dbReference>
<keyword evidence="5" id="KW-0997">Cell inner membrane</keyword>
<feature type="domain" description="Methyl-accepting transducer" evidence="12">
    <location>
        <begin position="245"/>
        <end position="481"/>
    </location>
</feature>
<dbReference type="FunFam" id="3.30.450.20:FF:000046">
    <property type="entry name" value="Aerotaxis sensor receptor"/>
    <property type="match status" value="1"/>
</dbReference>
<reference evidence="15" key="1">
    <citation type="submission" date="2012-11" db="EMBL/GenBank/DDBJ databases">
        <authorList>
            <person name="Singh A."/>
            <person name="Pinnaka A.K."/>
            <person name="Vaidya B."/>
        </authorList>
    </citation>
    <scope>NUCLEOTIDE SEQUENCE [LARGE SCALE GENOMIC DNA]</scope>
    <source>
        <strain evidence="15">AK23</strain>
    </source>
</reference>
<comment type="subcellular location">
    <subcellularLocation>
        <location evidence="1">Cell inner membrane</location>
        <topology evidence="1">Multi-pass membrane protein</topology>
    </subcellularLocation>
</comment>
<dbReference type="Gene3D" id="1.10.287.950">
    <property type="entry name" value="Methyl-accepting chemotaxis protein"/>
    <property type="match status" value="1"/>
</dbReference>
<dbReference type="GO" id="GO:0007165">
    <property type="term" value="P:signal transduction"/>
    <property type="evidence" value="ECO:0007669"/>
    <property type="project" value="UniProtKB-KW"/>
</dbReference>
<proteinExistence type="predicted"/>
<dbReference type="PATRIC" id="fig|1229521.3.peg.1322"/>
<keyword evidence="9 10" id="KW-0807">Transducer</keyword>
<dbReference type="SMART" id="SM00091">
    <property type="entry name" value="PAS"/>
    <property type="match status" value="1"/>
</dbReference>
<comment type="caution">
    <text evidence="14">The sequence shown here is derived from an EMBL/GenBank/DDBJ whole genome shotgun (WGS) entry which is preliminary data.</text>
</comment>
<dbReference type="InterPro" id="IPR013655">
    <property type="entry name" value="PAS_fold_3"/>
</dbReference>
<dbReference type="CDD" id="cd00130">
    <property type="entry name" value="PAS"/>
    <property type="match status" value="1"/>
</dbReference>
<evidence type="ECO:0000313" key="15">
    <source>
        <dbReference type="Proteomes" id="UP000019464"/>
    </source>
</evidence>
<reference evidence="14 15" key="2">
    <citation type="journal article" date="2015" name="Syst. Appl. Microbiol.">
        <title>Nitrincola nitratireducens sp. nov. isolated from a haloalkaline crater lake.</title>
        <authorList>
            <person name="Singh A."/>
            <person name="Vaidya B."/>
            <person name="Tanuku N.R."/>
            <person name="Pinnaka A.K."/>
        </authorList>
    </citation>
    <scope>NUCLEOTIDE SEQUENCE [LARGE SCALE GENOMIC DNA]</scope>
    <source>
        <strain evidence="14 15">AK23</strain>
    </source>
</reference>
<feature type="domain" description="PAS" evidence="13">
    <location>
        <begin position="14"/>
        <end position="76"/>
    </location>
</feature>
<evidence type="ECO:0000313" key="14">
    <source>
        <dbReference type="EMBL" id="EXJ11935.1"/>
    </source>
</evidence>
<dbReference type="Gene3D" id="3.30.450.20">
    <property type="entry name" value="PAS domain"/>
    <property type="match status" value="1"/>
</dbReference>
<dbReference type="InterPro" id="IPR000014">
    <property type="entry name" value="PAS"/>
</dbReference>
<dbReference type="SMART" id="SM00283">
    <property type="entry name" value="MA"/>
    <property type="match status" value="1"/>
</dbReference>
<evidence type="ECO:0000256" key="3">
    <source>
        <dbReference type="ARBA" id="ARBA00022481"/>
    </source>
</evidence>
<evidence type="ECO:0000256" key="9">
    <source>
        <dbReference type="ARBA" id="ARBA00023224"/>
    </source>
</evidence>
<evidence type="ECO:0000256" key="1">
    <source>
        <dbReference type="ARBA" id="ARBA00004429"/>
    </source>
</evidence>